<evidence type="ECO:0000256" key="5">
    <source>
        <dbReference type="ARBA" id="ARBA00023159"/>
    </source>
</evidence>
<comment type="subcellular location">
    <subcellularLocation>
        <location evidence="1">Nucleus</location>
    </subcellularLocation>
</comment>
<dbReference type="InterPro" id="IPR020604">
    <property type="entry name" value="CTF/NFI_DNA-bd-dom"/>
</dbReference>
<feature type="region of interest" description="Disordered" evidence="8">
    <location>
        <begin position="623"/>
        <end position="648"/>
    </location>
</feature>
<proteinExistence type="predicted"/>
<evidence type="ECO:0000256" key="4">
    <source>
        <dbReference type="ARBA" id="ARBA00023125"/>
    </source>
</evidence>
<feature type="region of interest" description="Disordered" evidence="8">
    <location>
        <begin position="402"/>
        <end position="422"/>
    </location>
</feature>
<dbReference type="Pfam" id="PF10524">
    <property type="entry name" value="NfI_DNAbd_pre-N"/>
    <property type="match status" value="1"/>
</dbReference>
<dbReference type="PROSITE" id="PS51080">
    <property type="entry name" value="CTF_NFI_2"/>
    <property type="match status" value="1"/>
</dbReference>
<protein>
    <submittedName>
        <fullName evidence="11">Nuclear factor 1 X-type-like isoform X6</fullName>
    </submittedName>
</protein>
<evidence type="ECO:0000256" key="6">
    <source>
        <dbReference type="ARBA" id="ARBA00023163"/>
    </source>
</evidence>
<feature type="region of interest" description="Disordered" evidence="8">
    <location>
        <begin position="212"/>
        <end position="237"/>
    </location>
</feature>
<keyword evidence="7" id="KW-0539">Nucleus</keyword>
<evidence type="ECO:0000256" key="7">
    <source>
        <dbReference type="ARBA" id="ARBA00023242"/>
    </source>
</evidence>
<evidence type="ECO:0000256" key="2">
    <source>
        <dbReference type="ARBA" id="ARBA00022705"/>
    </source>
</evidence>
<dbReference type="GeneID" id="106470549"/>
<keyword evidence="4" id="KW-0238">DNA-binding</keyword>
<gene>
    <name evidence="11" type="primary">LOC106470549</name>
</gene>
<organism evidence="10 11">
    <name type="scientific">Limulus polyphemus</name>
    <name type="common">Atlantic horseshoe crab</name>
    <dbReference type="NCBI Taxonomy" id="6850"/>
    <lineage>
        <taxon>Eukaryota</taxon>
        <taxon>Metazoa</taxon>
        <taxon>Ecdysozoa</taxon>
        <taxon>Arthropoda</taxon>
        <taxon>Chelicerata</taxon>
        <taxon>Merostomata</taxon>
        <taxon>Xiphosura</taxon>
        <taxon>Limulidae</taxon>
        <taxon>Limulus</taxon>
    </lineage>
</organism>
<feature type="compositionally biased region" description="Polar residues" evidence="8">
    <location>
        <begin position="497"/>
        <end position="517"/>
    </location>
</feature>
<dbReference type="PANTHER" id="PTHR11492:SF8">
    <property type="entry name" value="NUCLEAR FACTOR I, ISOFORM B"/>
    <property type="match status" value="1"/>
</dbReference>
<dbReference type="PANTHER" id="PTHR11492">
    <property type="entry name" value="NUCLEAR FACTOR I"/>
    <property type="match status" value="1"/>
</dbReference>
<accession>A0ABM1BQ87</accession>
<sequence length="648" mass="71292">MIDAKFWGDEFHPFIEALLPHVKAFSYTWFNLQAAKRKYYKKHEKRMTLEEERRCKEELQCESLEVKQRWASRLLGKLRKDIAQDCREDFVLGITGKKRATCVLSNPDQKGKMRRIDCLRQADKVWRLDLVMVILFKAIPLESTDGERLEKSAECLHPSLCVNPFHINVSVRELDLYLANFIFSHETLSGLRESVCDSEAVEDRDYRGLGVGGHQPLSMVNPEVTTHPGSPPFEPRNKRLRRISSNEEEIEKSGAGDVGGFYGHSPASLSSQTSWGSDIDPSNIHIVRTGNPPPIHSPHSSHHNKVKSEASSSFVSVTGEPLTPHTPPGDVIIQRQDVVRPDKAINSPQSREALAPHHSTLNLASPTHNLGGLAPSSAYFMGQKYQENGDTLSDFVNLVCQETQSSSGPSPQSTADHESRSPSKLHFYTSAMLPPPPPAPMARPVAIIRCTDLSPTTPSPPATSTGRSCVTPDPEAPGPSNTEDRDNREQVSPPPTTSVVGLSSNSQDSSPVNRSVMSSPFTTLARPEHSFAHIHPQPQLFSYPSISPVSGVISPTNFIMFTSPVTTPRSTPRTTPVPRWNNSFIALDDNMDYNMITGLMPGTNPEADPPHIIGAEERFFPEVHSSEAVDASSQTASASTTPTKSQPS</sequence>
<feature type="compositionally biased region" description="Low complexity" evidence="8">
    <location>
        <begin position="403"/>
        <end position="414"/>
    </location>
</feature>
<evidence type="ECO:0000256" key="3">
    <source>
        <dbReference type="ARBA" id="ARBA00023015"/>
    </source>
</evidence>
<keyword evidence="3" id="KW-0805">Transcription regulation</keyword>
<feature type="compositionally biased region" description="Low complexity" evidence="8">
    <location>
        <begin position="631"/>
        <end position="648"/>
    </location>
</feature>
<keyword evidence="6" id="KW-0804">Transcription</keyword>
<feature type="region of interest" description="Disordered" evidence="8">
    <location>
        <begin position="451"/>
        <end position="517"/>
    </location>
</feature>
<feature type="domain" description="CTF/NF-I" evidence="9">
    <location>
        <begin position="1"/>
        <end position="193"/>
    </location>
</feature>
<dbReference type="SMART" id="SM00523">
    <property type="entry name" value="DWA"/>
    <property type="match status" value="1"/>
</dbReference>
<dbReference type="InterPro" id="IPR000647">
    <property type="entry name" value="CTF/NFI"/>
</dbReference>
<evidence type="ECO:0000256" key="1">
    <source>
        <dbReference type="ARBA" id="ARBA00004123"/>
    </source>
</evidence>
<keyword evidence="10" id="KW-1185">Reference proteome</keyword>
<evidence type="ECO:0000259" key="9">
    <source>
        <dbReference type="PROSITE" id="PS51080"/>
    </source>
</evidence>
<reference evidence="11" key="1">
    <citation type="submission" date="2025-08" db="UniProtKB">
        <authorList>
            <consortium name="RefSeq"/>
        </authorList>
    </citation>
    <scope>IDENTIFICATION</scope>
    <source>
        <tissue evidence="11">Muscle</tissue>
    </source>
</reference>
<dbReference type="Pfam" id="PF03165">
    <property type="entry name" value="MH1"/>
    <property type="match status" value="1"/>
</dbReference>
<dbReference type="Proteomes" id="UP000694941">
    <property type="component" value="Unplaced"/>
</dbReference>
<evidence type="ECO:0000313" key="11">
    <source>
        <dbReference type="RefSeq" id="XP_013786566.1"/>
    </source>
</evidence>
<dbReference type="InterPro" id="IPR019548">
    <property type="entry name" value="CTF/NFI_DNA-bd_N"/>
</dbReference>
<dbReference type="RefSeq" id="XP_013786566.1">
    <property type="nucleotide sequence ID" value="XM_013931112.2"/>
</dbReference>
<evidence type="ECO:0000313" key="10">
    <source>
        <dbReference type="Proteomes" id="UP000694941"/>
    </source>
</evidence>
<keyword evidence="5" id="KW-0010">Activator</keyword>
<dbReference type="InterPro" id="IPR003619">
    <property type="entry name" value="MAD_homology1_Dwarfin-type"/>
</dbReference>
<name>A0ABM1BQ87_LIMPO</name>
<evidence type="ECO:0000256" key="8">
    <source>
        <dbReference type="SAM" id="MobiDB-lite"/>
    </source>
</evidence>
<keyword evidence="2" id="KW-0235">DNA replication</keyword>